<dbReference type="AlphaFoldDB" id="A0A561UYL5"/>
<dbReference type="PROSITE" id="PS50966">
    <property type="entry name" value="ZF_SWIM"/>
    <property type="match status" value="1"/>
</dbReference>
<dbReference type="PANTHER" id="PTHR38133">
    <property type="entry name" value="SLR1429 PROTEIN"/>
    <property type="match status" value="1"/>
</dbReference>
<dbReference type="PANTHER" id="PTHR38133:SF1">
    <property type="entry name" value="SLR1429 PROTEIN"/>
    <property type="match status" value="1"/>
</dbReference>
<organism evidence="3 4">
    <name type="scientific">Streptomyces brevispora</name>
    <dbReference type="NCBI Taxonomy" id="887462"/>
    <lineage>
        <taxon>Bacteria</taxon>
        <taxon>Bacillati</taxon>
        <taxon>Actinomycetota</taxon>
        <taxon>Actinomycetes</taxon>
        <taxon>Kitasatosporales</taxon>
        <taxon>Streptomycetaceae</taxon>
        <taxon>Streptomyces</taxon>
    </lineage>
</organism>
<keyword evidence="1" id="KW-0479">Metal-binding</keyword>
<gene>
    <name evidence="3" type="ORF">FHX80_112882</name>
</gene>
<evidence type="ECO:0000313" key="3">
    <source>
        <dbReference type="EMBL" id="TWG04434.1"/>
    </source>
</evidence>
<dbReference type="Proteomes" id="UP000318186">
    <property type="component" value="Unassembled WGS sequence"/>
</dbReference>
<keyword evidence="1" id="KW-0862">Zinc</keyword>
<dbReference type="InterPro" id="IPR007527">
    <property type="entry name" value="Znf_SWIM"/>
</dbReference>
<sequence>MSPSVPGPRRAPARGKRAFAATWWGQAWVTALEDSSLDTGRLSRGRTYTRKGMVGPTTVAPGQVKAAVRGSQPRPYRSSVHLPVLTDTQWDTLLDTIAARAGHLAALLDDEMPAELVDDARQAGVPLLPQPTELDPECSCPDWGYPCKHAAALCYAIAATIDADPFVLFTLRGRRREEVLAELRARRTAKQETAAPSAPTGIPASAAYTRWAEHTPRLPEPLAPAAHAAALPVTPPSGTGLSTTDLERLMTDTAARAARLLAGDTAGLHLTQHQDAVRIAASGPGPEWFHRLVQNTGTRPIAFARLTRAWRHGGPTGLIVAEQPHTPDPVVMTAARTALTAALVEMAAGPAPLRAWRNRLTLTDHGIQLRLGPDARWYPCLRDDDGQWWPAASPDADPVAALTSVWRQTGT</sequence>
<protein>
    <submittedName>
        <fullName evidence="3">Putative Zn finger protein</fullName>
    </submittedName>
</protein>
<dbReference type="OrthoDB" id="188274at2"/>
<comment type="caution">
    <text evidence="3">The sequence shown here is derived from an EMBL/GenBank/DDBJ whole genome shotgun (WGS) entry which is preliminary data.</text>
</comment>
<evidence type="ECO:0000313" key="4">
    <source>
        <dbReference type="Proteomes" id="UP000318186"/>
    </source>
</evidence>
<dbReference type="RefSeq" id="WP_145764575.1">
    <property type="nucleotide sequence ID" value="NZ_VIWW01000001.1"/>
</dbReference>
<keyword evidence="1" id="KW-0863">Zinc-finger</keyword>
<name>A0A561UYL5_9ACTN</name>
<feature type="domain" description="SWIM-type" evidence="2">
    <location>
        <begin position="123"/>
        <end position="158"/>
    </location>
</feature>
<accession>A0A561UYL5</accession>
<evidence type="ECO:0000256" key="1">
    <source>
        <dbReference type="PROSITE-ProRule" id="PRU00325"/>
    </source>
</evidence>
<dbReference type="GO" id="GO:0008270">
    <property type="term" value="F:zinc ion binding"/>
    <property type="evidence" value="ECO:0007669"/>
    <property type="project" value="UniProtKB-KW"/>
</dbReference>
<reference evidence="3 4" key="1">
    <citation type="submission" date="2019-06" db="EMBL/GenBank/DDBJ databases">
        <title>Sequencing the genomes of 1000 actinobacteria strains.</title>
        <authorList>
            <person name="Klenk H.-P."/>
        </authorList>
    </citation>
    <scope>NUCLEOTIDE SEQUENCE [LARGE SCALE GENOMIC DNA]</scope>
    <source>
        <strain evidence="3 4">DSM 42059</strain>
    </source>
</reference>
<dbReference type="Pfam" id="PF04434">
    <property type="entry name" value="SWIM"/>
    <property type="match status" value="1"/>
</dbReference>
<proteinExistence type="predicted"/>
<dbReference type="EMBL" id="VIWW01000001">
    <property type="protein sequence ID" value="TWG04434.1"/>
    <property type="molecule type" value="Genomic_DNA"/>
</dbReference>
<evidence type="ECO:0000259" key="2">
    <source>
        <dbReference type="PROSITE" id="PS50966"/>
    </source>
</evidence>